<feature type="domain" description="Peptidase S1" evidence="7">
    <location>
        <begin position="40"/>
        <end position="264"/>
    </location>
</feature>
<dbReference type="PRINTS" id="PR00722">
    <property type="entry name" value="CHYMOTRYPSIN"/>
</dbReference>
<dbReference type="InterPro" id="IPR001314">
    <property type="entry name" value="Peptidase_S1A"/>
</dbReference>
<evidence type="ECO:0000313" key="8">
    <source>
        <dbReference type="EMBL" id="TDC87746.1"/>
    </source>
</evidence>
<keyword evidence="9" id="KW-1185">Reference proteome</keyword>
<organism evidence="8 9">
    <name type="scientific">Saccharopolyspora aridisoli</name>
    <dbReference type="NCBI Taxonomy" id="2530385"/>
    <lineage>
        <taxon>Bacteria</taxon>
        <taxon>Bacillati</taxon>
        <taxon>Actinomycetota</taxon>
        <taxon>Actinomycetes</taxon>
        <taxon>Pseudonocardiales</taxon>
        <taxon>Pseudonocardiaceae</taxon>
        <taxon>Saccharopolyspora</taxon>
    </lineage>
</organism>
<evidence type="ECO:0000256" key="6">
    <source>
        <dbReference type="SAM" id="SignalP"/>
    </source>
</evidence>
<dbReference type="GO" id="GO:0004252">
    <property type="term" value="F:serine-type endopeptidase activity"/>
    <property type="evidence" value="ECO:0007669"/>
    <property type="project" value="InterPro"/>
</dbReference>
<dbReference type="PANTHER" id="PTHR24276">
    <property type="entry name" value="POLYSERASE-RELATED"/>
    <property type="match status" value="1"/>
</dbReference>
<evidence type="ECO:0000313" key="9">
    <source>
        <dbReference type="Proteomes" id="UP000294744"/>
    </source>
</evidence>
<dbReference type="SUPFAM" id="SSF50494">
    <property type="entry name" value="Trypsin-like serine proteases"/>
    <property type="match status" value="1"/>
</dbReference>
<dbReference type="Gene3D" id="2.40.10.10">
    <property type="entry name" value="Trypsin-like serine proteases"/>
    <property type="match status" value="1"/>
</dbReference>
<comment type="caution">
    <text evidence="8">The sequence shown here is derived from an EMBL/GenBank/DDBJ whole genome shotgun (WGS) entry which is preliminary data.</text>
</comment>
<feature type="chain" id="PRO_5020275614" evidence="6">
    <location>
        <begin position="26"/>
        <end position="264"/>
    </location>
</feature>
<protein>
    <submittedName>
        <fullName evidence="8">Serine protease</fullName>
    </submittedName>
</protein>
<dbReference type="OrthoDB" id="9815928at2"/>
<evidence type="ECO:0000256" key="1">
    <source>
        <dbReference type="ARBA" id="ARBA00007664"/>
    </source>
</evidence>
<dbReference type="InterPro" id="IPR009003">
    <property type="entry name" value="Peptidase_S1_PA"/>
</dbReference>
<name>A0A4R4UCZ9_9PSEU</name>
<dbReference type="InterPro" id="IPR001254">
    <property type="entry name" value="Trypsin_dom"/>
</dbReference>
<dbReference type="FunFam" id="2.40.10.10:FF:000073">
    <property type="entry name" value="Trypsin alpha"/>
    <property type="match status" value="1"/>
</dbReference>
<dbReference type="RefSeq" id="WP_132627214.1">
    <property type="nucleotide sequence ID" value="NZ_SMKV01000051.1"/>
</dbReference>
<dbReference type="Pfam" id="PF00089">
    <property type="entry name" value="Trypsin"/>
    <property type="match status" value="1"/>
</dbReference>
<dbReference type="PROSITE" id="PS00134">
    <property type="entry name" value="TRYPSIN_HIS"/>
    <property type="match status" value="1"/>
</dbReference>
<dbReference type="InterPro" id="IPR018114">
    <property type="entry name" value="TRYPSIN_HIS"/>
</dbReference>
<keyword evidence="2 8" id="KW-0645">Protease</keyword>
<keyword evidence="3" id="KW-0378">Hydrolase</keyword>
<dbReference type="PANTHER" id="PTHR24276:SF91">
    <property type="entry name" value="AT26814P-RELATED"/>
    <property type="match status" value="1"/>
</dbReference>
<gene>
    <name evidence="8" type="ORF">E1161_25165</name>
</gene>
<proteinExistence type="inferred from homology"/>
<dbReference type="InterPro" id="IPR043504">
    <property type="entry name" value="Peptidase_S1_PA_chymotrypsin"/>
</dbReference>
<evidence type="ECO:0000259" key="7">
    <source>
        <dbReference type="PROSITE" id="PS50240"/>
    </source>
</evidence>
<evidence type="ECO:0000256" key="3">
    <source>
        <dbReference type="ARBA" id="ARBA00022801"/>
    </source>
</evidence>
<keyword evidence="5" id="KW-1015">Disulfide bond</keyword>
<feature type="signal peptide" evidence="6">
    <location>
        <begin position="1"/>
        <end position="25"/>
    </location>
</feature>
<keyword evidence="6" id="KW-0732">Signal</keyword>
<dbReference type="InterPro" id="IPR050430">
    <property type="entry name" value="Peptidase_S1"/>
</dbReference>
<keyword evidence="4" id="KW-0720">Serine protease</keyword>
<dbReference type="PROSITE" id="PS50240">
    <property type="entry name" value="TRYPSIN_DOM"/>
    <property type="match status" value="1"/>
</dbReference>
<evidence type="ECO:0000256" key="5">
    <source>
        <dbReference type="ARBA" id="ARBA00023157"/>
    </source>
</evidence>
<evidence type="ECO:0000256" key="4">
    <source>
        <dbReference type="ARBA" id="ARBA00022825"/>
    </source>
</evidence>
<dbReference type="SMART" id="SM00020">
    <property type="entry name" value="Tryp_SPc"/>
    <property type="match status" value="1"/>
</dbReference>
<dbReference type="CDD" id="cd00190">
    <property type="entry name" value="Tryp_SPc"/>
    <property type="match status" value="1"/>
</dbReference>
<sequence length="264" mass="26991">MKRTSALLAIMTAALLGHGVTPAVAGPSGELINNSPGTLVTGGHSATEQYPWMASLQRQGQHSCGGSLVADQWVLTAAHCVQEASPADLDLRIGSPDHTRGGTERGVSQIVVHPDYATRGPNGDIALLRLDGATSQTPVRIADSSGATGTPSRIIGWGLTCPLRGCGQPPEQLQQIGTQVAADAGCALGGVDGPTEICTGSQELLLDNACFGDSGGPQLEGSPGDWRLTGVTSRLGSVVPVCGTAPSIYTDATAYREWIGQTIG</sequence>
<evidence type="ECO:0000256" key="2">
    <source>
        <dbReference type="ARBA" id="ARBA00022670"/>
    </source>
</evidence>
<comment type="similarity">
    <text evidence="1">Belongs to the peptidase S1 family.</text>
</comment>
<reference evidence="8 9" key="1">
    <citation type="submission" date="2019-03" db="EMBL/GenBank/DDBJ databases">
        <title>Draft genome sequences of novel Actinobacteria.</title>
        <authorList>
            <person name="Sahin N."/>
            <person name="Ay H."/>
            <person name="Saygin H."/>
        </authorList>
    </citation>
    <scope>NUCLEOTIDE SEQUENCE [LARGE SCALE GENOMIC DNA]</scope>
    <source>
        <strain evidence="8 9">16K404</strain>
    </source>
</reference>
<dbReference type="AlphaFoldDB" id="A0A4R4UCZ9"/>
<dbReference type="GO" id="GO:0006508">
    <property type="term" value="P:proteolysis"/>
    <property type="evidence" value="ECO:0007669"/>
    <property type="project" value="UniProtKB-KW"/>
</dbReference>
<dbReference type="Proteomes" id="UP000294744">
    <property type="component" value="Unassembled WGS sequence"/>
</dbReference>
<dbReference type="EMBL" id="SMKV01000051">
    <property type="protein sequence ID" value="TDC87746.1"/>
    <property type="molecule type" value="Genomic_DNA"/>
</dbReference>
<accession>A0A4R4UCZ9</accession>